<dbReference type="CDD" id="cd17895">
    <property type="entry name" value="AGPR_1_N"/>
    <property type="match status" value="1"/>
</dbReference>
<dbReference type="GO" id="GO:0003942">
    <property type="term" value="F:N-acetyl-gamma-glutamyl-phosphate reductase activity"/>
    <property type="evidence" value="ECO:0007669"/>
    <property type="project" value="UniProtKB-UniRule"/>
</dbReference>
<dbReference type="Pfam" id="PF22698">
    <property type="entry name" value="Semialdhyde_dhC_1"/>
    <property type="match status" value="1"/>
</dbReference>
<dbReference type="CDD" id="cd23934">
    <property type="entry name" value="AGPR_1_C"/>
    <property type="match status" value="1"/>
</dbReference>
<comment type="similarity">
    <text evidence="5">Belongs to the NAGSA dehydrogenase family. Type 1 subfamily.</text>
</comment>
<comment type="caution">
    <text evidence="7">The sequence shown here is derived from an EMBL/GenBank/DDBJ whole genome shotgun (WGS) entry which is preliminary data.</text>
</comment>
<dbReference type="InterPro" id="IPR050085">
    <property type="entry name" value="AGPR"/>
</dbReference>
<feature type="domain" description="Semialdehyde dehydrogenase NAD-binding" evidence="6">
    <location>
        <begin position="3"/>
        <end position="148"/>
    </location>
</feature>
<dbReference type="Proteomes" id="UP000886845">
    <property type="component" value="Unassembled WGS sequence"/>
</dbReference>
<feature type="active site" evidence="5">
    <location>
        <position position="156"/>
    </location>
</feature>
<keyword evidence="4 5" id="KW-0560">Oxidoreductase</keyword>
<dbReference type="Gene3D" id="3.30.360.10">
    <property type="entry name" value="Dihydrodipicolinate Reductase, domain 2"/>
    <property type="match status" value="1"/>
</dbReference>
<evidence type="ECO:0000256" key="3">
    <source>
        <dbReference type="ARBA" id="ARBA00022857"/>
    </source>
</evidence>
<keyword evidence="2 5" id="KW-0028">Amino-acid biosynthesis</keyword>
<reference evidence="7" key="1">
    <citation type="submission" date="2020-10" db="EMBL/GenBank/DDBJ databases">
        <authorList>
            <person name="Gilroy R."/>
        </authorList>
    </citation>
    <scope>NUCLEOTIDE SEQUENCE</scope>
    <source>
        <strain evidence="7">35461</strain>
    </source>
</reference>
<dbReference type="InterPro" id="IPR036291">
    <property type="entry name" value="NAD(P)-bd_dom_sf"/>
</dbReference>
<keyword evidence="1 5" id="KW-0055">Arginine biosynthesis</keyword>
<evidence type="ECO:0000259" key="6">
    <source>
        <dbReference type="SMART" id="SM00859"/>
    </source>
</evidence>
<evidence type="ECO:0000256" key="2">
    <source>
        <dbReference type="ARBA" id="ARBA00022605"/>
    </source>
</evidence>
<dbReference type="GO" id="GO:0006526">
    <property type="term" value="P:L-arginine biosynthetic process"/>
    <property type="evidence" value="ECO:0007669"/>
    <property type="project" value="UniProtKB-UniRule"/>
</dbReference>
<protein>
    <recommendedName>
        <fullName evidence="5">N-acetyl-gamma-glutamyl-phosphate reductase</fullName>
        <shortName evidence="5">AGPR</shortName>
        <ecNumber evidence="5">1.2.1.38</ecNumber>
    </recommendedName>
    <alternativeName>
        <fullName evidence="5">N-acetyl-glutamate semialdehyde dehydrogenase</fullName>
        <shortName evidence="5">NAGSA dehydrogenase</shortName>
    </alternativeName>
</protein>
<dbReference type="InterPro" id="IPR000706">
    <property type="entry name" value="AGPR_type-1"/>
</dbReference>
<reference evidence="7" key="2">
    <citation type="journal article" date="2021" name="PeerJ">
        <title>Extensive microbial diversity within the chicken gut microbiome revealed by metagenomics and culture.</title>
        <authorList>
            <person name="Gilroy R."/>
            <person name="Ravi A."/>
            <person name="Getino M."/>
            <person name="Pursley I."/>
            <person name="Horton D.L."/>
            <person name="Alikhan N.F."/>
            <person name="Baker D."/>
            <person name="Gharbi K."/>
            <person name="Hall N."/>
            <person name="Watson M."/>
            <person name="Adriaenssens E.M."/>
            <person name="Foster-Nyarko E."/>
            <person name="Jarju S."/>
            <person name="Secka A."/>
            <person name="Antonio M."/>
            <person name="Oren A."/>
            <person name="Chaudhuri R.R."/>
            <person name="La Ragione R."/>
            <person name="Hildebrand F."/>
            <person name="Pallen M.J."/>
        </authorList>
    </citation>
    <scope>NUCLEOTIDE SEQUENCE</scope>
    <source>
        <strain evidence="7">35461</strain>
    </source>
</reference>
<dbReference type="PANTHER" id="PTHR32338:SF10">
    <property type="entry name" value="N-ACETYL-GAMMA-GLUTAMYL-PHOSPHATE REDUCTASE, CHLOROPLASTIC-RELATED"/>
    <property type="match status" value="1"/>
</dbReference>
<sequence length="352" mass="37881">MVKIKIVGATGYGGIGLIELLLGHPEAKIVALVAREDVGKRISDIYPHLDGFCDLPILDAADPRAADAEADIVVFSTPDRVGMFEAGKVLAQGAKALDFSGDFRFTTPEAYADYATRHGKDPQHAAPELLGKNAYGLAELHREEIKQAPVVGNPGCFACSCILGLAPAAKARLFDPLSVICDCKTGVSGAGKKLAATHHFPSRYENMNAYKLAGHQHVCEVERELGLQYGQEVRLTFTAQVVPLCRGIMSTLYAQLLQPISEADAVALYKEFYKDSPFVRVYGSTAPIGTNCVSRTNFCDLVVSVDARTGRLRVVSYIDNLMKGQAGSALQNINLMAGLPETLGLMRSGMYP</sequence>
<comment type="function">
    <text evidence="5">Catalyzes the NADPH-dependent reduction of N-acetyl-5-glutamyl phosphate to yield N-acetyl-L-glutamate 5-semialdehyde.</text>
</comment>
<dbReference type="GO" id="GO:0005737">
    <property type="term" value="C:cytoplasm"/>
    <property type="evidence" value="ECO:0007669"/>
    <property type="project" value="UniProtKB-SubCell"/>
</dbReference>
<dbReference type="Pfam" id="PF01118">
    <property type="entry name" value="Semialdhyde_dh"/>
    <property type="match status" value="1"/>
</dbReference>
<dbReference type="GO" id="GO:0070401">
    <property type="term" value="F:NADP+ binding"/>
    <property type="evidence" value="ECO:0007669"/>
    <property type="project" value="InterPro"/>
</dbReference>
<dbReference type="NCBIfam" id="TIGR01850">
    <property type="entry name" value="argC"/>
    <property type="match status" value="1"/>
</dbReference>
<dbReference type="SUPFAM" id="SSF55347">
    <property type="entry name" value="Glyceraldehyde-3-phosphate dehydrogenase-like, C-terminal domain"/>
    <property type="match status" value="1"/>
</dbReference>
<dbReference type="InterPro" id="IPR058924">
    <property type="entry name" value="AGPR_dimerisation_dom"/>
</dbReference>
<evidence type="ECO:0000256" key="1">
    <source>
        <dbReference type="ARBA" id="ARBA00022571"/>
    </source>
</evidence>
<dbReference type="GO" id="GO:0051287">
    <property type="term" value="F:NAD binding"/>
    <property type="evidence" value="ECO:0007669"/>
    <property type="project" value="InterPro"/>
</dbReference>
<accession>A0A9D1NLT1</accession>
<dbReference type="SMART" id="SM00859">
    <property type="entry name" value="Semialdhyde_dh"/>
    <property type="match status" value="1"/>
</dbReference>
<comment type="pathway">
    <text evidence="5">Amino-acid biosynthesis; L-arginine biosynthesis; N(2)-acetyl-L-ornithine from L-glutamate: step 3/4.</text>
</comment>
<comment type="subcellular location">
    <subcellularLocation>
        <location evidence="5">Cytoplasm</location>
    </subcellularLocation>
</comment>
<dbReference type="SUPFAM" id="SSF51735">
    <property type="entry name" value="NAD(P)-binding Rossmann-fold domains"/>
    <property type="match status" value="1"/>
</dbReference>
<organism evidence="7 8">
    <name type="scientific">Candidatus Spyradenecus faecavium</name>
    <dbReference type="NCBI Taxonomy" id="2840947"/>
    <lineage>
        <taxon>Bacteria</taxon>
        <taxon>Pseudomonadati</taxon>
        <taxon>Lentisphaerota</taxon>
        <taxon>Lentisphaeria</taxon>
        <taxon>Lentisphaerales</taxon>
        <taxon>Lentisphaeraceae</taxon>
        <taxon>Lentisphaeraceae incertae sedis</taxon>
        <taxon>Candidatus Spyradenecus</taxon>
    </lineage>
</organism>
<dbReference type="Gene3D" id="3.40.50.720">
    <property type="entry name" value="NAD(P)-binding Rossmann-like Domain"/>
    <property type="match status" value="1"/>
</dbReference>
<proteinExistence type="inferred from homology"/>
<evidence type="ECO:0000313" key="8">
    <source>
        <dbReference type="Proteomes" id="UP000886845"/>
    </source>
</evidence>
<dbReference type="PANTHER" id="PTHR32338">
    <property type="entry name" value="N-ACETYL-GAMMA-GLUTAMYL-PHOSPHATE REDUCTASE, CHLOROPLASTIC-RELATED-RELATED"/>
    <property type="match status" value="1"/>
</dbReference>
<evidence type="ECO:0000256" key="4">
    <source>
        <dbReference type="ARBA" id="ARBA00023002"/>
    </source>
</evidence>
<keyword evidence="5" id="KW-0963">Cytoplasm</keyword>
<dbReference type="HAMAP" id="MF_00150">
    <property type="entry name" value="ArgC_type1"/>
    <property type="match status" value="1"/>
</dbReference>
<gene>
    <name evidence="5" type="primary">argC</name>
    <name evidence="7" type="ORF">IAC79_01460</name>
</gene>
<dbReference type="EMBL" id="DVOR01000047">
    <property type="protein sequence ID" value="HIV08767.1"/>
    <property type="molecule type" value="Genomic_DNA"/>
</dbReference>
<dbReference type="AlphaFoldDB" id="A0A9D1NLT1"/>
<evidence type="ECO:0000256" key="5">
    <source>
        <dbReference type="HAMAP-Rule" id="MF_00150"/>
    </source>
</evidence>
<comment type="catalytic activity">
    <reaction evidence="5">
        <text>N-acetyl-L-glutamate 5-semialdehyde + phosphate + NADP(+) = N-acetyl-L-glutamyl 5-phosphate + NADPH + H(+)</text>
        <dbReference type="Rhea" id="RHEA:21588"/>
        <dbReference type="ChEBI" id="CHEBI:15378"/>
        <dbReference type="ChEBI" id="CHEBI:29123"/>
        <dbReference type="ChEBI" id="CHEBI:43474"/>
        <dbReference type="ChEBI" id="CHEBI:57783"/>
        <dbReference type="ChEBI" id="CHEBI:57936"/>
        <dbReference type="ChEBI" id="CHEBI:58349"/>
        <dbReference type="EC" id="1.2.1.38"/>
    </reaction>
</comment>
<keyword evidence="3 5" id="KW-0521">NADP</keyword>
<name>A0A9D1NLT1_9BACT</name>
<dbReference type="EC" id="1.2.1.38" evidence="5"/>
<dbReference type="InterPro" id="IPR000534">
    <property type="entry name" value="Semialdehyde_DH_NAD-bd"/>
</dbReference>
<evidence type="ECO:0000313" key="7">
    <source>
        <dbReference type="EMBL" id="HIV08767.1"/>
    </source>
</evidence>